<proteinExistence type="predicted"/>
<dbReference type="PANTHER" id="PTHR43118">
    <property type="entry name" value="RHAMNOGALACTURONAN LYASE (EUROFUNG)"/>
    <property type="match status" value="1"/>
</dbReference>
<sequence>MKERKRIVWLIGIFVGIFCIRSAAFVPEKLNRGLVAVKTEGGVFVSWRLFSTDDDSTSFDLYRDGVKVNSQPIVLTNYFDAGGSVTSEYVVKTLCRGKQVEHSTAVSSWEQPFLRIHLNRPADGVTPPFRAVNRGRIEERPEGEHYSYEPNDCSVGDVDGDGEYEIIVKWNPTNARDNSFRGYTGEVYLDCYKLDGRQLWRIGLGKNIRAGAHYTQFMVYDLDGDGRSEVACKTAPGTVDGTGKYVLLDGDDPLADYRTPVGDEVVGTIMDGPEYLTVFDGETGAEVTTIPYVPGRDVTNDWGDRKANRSERYLACVAYLDGEKPSLVMCRGYYMQAYIAAFDFDGRELKLRWLHRSEKKGEGLYGEGAHSLAVADVDHDGCDEVIYGSAVLDHDGTVLHRTGLGHGDALHVSNLIPDREGLEIFMVHEDIGGADVRDAATGEILYREEDNEDTGRGIAADIDPGHRGFEFCSKASPRIYSTAGFESIARGRIPLNFRIYWDGDLYDELLDGTRVSKWNPQRKRCEEMVDFRDLQPVSSCNGSKKTPSLSADILGDWREEVILWDRETASDLVVFTTTLPTDYRIPTLMHDPLYRMSIVWQNVAYNQPPHLGFYLPDRYSR</sequence>
<protein>
    <submittedName>
        <fullName evidence="3">Rhamnogalacturonan lyase</fullName>
    </submittedName>
</protein>
<dbReference type="Proteomes" id="UP000886722">
    <property type="component" value="Unassembled WGS sequence"/>
</dbReference>
<dbReference type="GO" id="GO:0016829">
    <property type="term" value="F:lyase activity"/>
    <property type="evidence" value="ECO:0007669"/>
    <property type="project" value="UniProtKB-KW"/>
</dbReference>
<dbReference type="InterPro" id="IPR028994">
    <property type="entry name" value="Integrin_alpha_N"/>
</dbReference>
<evidence type="ECO:0000313" key="4">
    <source>
        <dbReference type="Proteomes" id="UP000886722"/>
    </source>
</evidence>
<feature type="domain" description="Rhamnogalacturonan I lyase beta-sheet" evidence="1">
    <location>
        <begin position="28"/>
        <end position="109"/>
    </location>
</feature>
<feature type="domain" description="Rhamnogalacturonan lyase family 11 C-terminal" evidence="2">
    <location>
        <begin position="139"/>
        <end position="617"/>
    </location>
</feature>
<dbReference type="Pfam" id="PF21348">
    <property type="entry name" value="RGL11_C"/>
    <property type="match status" value="1"/>
</dbReference>
<keyword evidence="3" id="KW-0456">Lyase</keyword>
<comment type="caution">
    <text evidence="3">The sequence shown here is derived from an EMBL/GenBank/DDBJ whole genome shotgun (WGS) entry which is preliminary data.</text>
</comment>
<dbReference type="SUPFAM" id="SSF69318">
    <property type="entry name" value="Integrin alpha N-terminal domain"/>
    <property type="match status" value="1"/>
</dbReference>
<name>A0A9D1GC99_9BACT</name>
<organism evidence="3 4">
    <name type="scientific">Candidatus Caccoplasma intestinavium</name>
    <dbReference type="NCBI Taxonomy" id="2840716"/>
    <lineage>
        <taxon>Bacteria</taxon>
        <taxon>Pseudomonadati</taxon>
        <taxon>Bacteroidota</taxon>
        <taxon>Bacteroidia</taxon>
        <taxon>Bacteroidales</taxon>
        <taxon>Bacteroidaceae</taxon>
        <taxon>Bacteroidaceae incertae sedis</taxon>
        <taxon>Candidatus Caccoplasma</taxon>
    </lineage>
</organism>
<dbReference type="CDD" id="cd10318">
    <property type="entry name" value="RGL11"/>
    <property type="match status" value="1"/>
</dbReference>
<evidence type="ECO:0000259" key="1">
    <source>
        <dbReference type="Pfam" id="PF18370"/>
    </source>
</evidence>
<dbReference type="Pfam" id="PF18370">
    <property type="entry name" value="RGI_lyase"/>
    <property type="match status" value="1"/>
</dbReference>
<dbReference type="InterPro" id="IPR013783">
    <property type="entry name" value="Ig-like_fold"/>
</dbReference>
<dbReference type="PANTHER" id="PTHR43118:SF1">
    <property type="entry name" value="RHAMNOGALACTURONAN LYASE (EUROFUNG)"/>
    <property type="match status" value="1"/>
</dbReference>
<dbReference type="AlphaFoldDB" id="A0A9D1GC99"/>
<evidence type="ECO:0000313" key="3">
    <source>
        <dbReference type="EMBL" id="HIT38477.1"/>
    </source>
</evidence>
<reference evidence="3" key="1">
    <citation type="submission" date="2020-10" db="EMBL/GenBank/DDBJ databases">
        <authorList>
            <person name="Gilroy R."/>
        </authorList>
    </citation>
    <scope>NUCLEOTIDE SEQUENCE</scope>
    <source>
        <strain evidence="3">21143</strain>
    </source>
</reference>
<evidence type="ECO:0000259" key="2">
    <source>
        <dbReference type="Pfam" id="PF21348"/>
    </source>
</evidence>
<dbReference type="InterPro" id="IPR049366">
    <property type="entry name" value="RGL11_C"/>
</dbReference>
<dbReference type="InterPro" id="IPR034641">
    <property type="entry name" value="RGL11"/>
</dbReference>
<dbReference type="InterPro" id="IPR041624">
    <property type="entry name" value="RGI_lyase"/>
</dbReference>
<dbReference type="Gene3D" id="2.60.40.10">
    <property type="entry name" value="Immunoglobulins"/>
    <property type="match status" value="1"/>
</dbReference>
<accession>A0A9D1GC99</accession>
<dbReference type="EMBL" id="DVKT01000002">
    <property type="protein sequence ID" value="HIT38477.1"/>
    <property type="molecule type" value="Genomic_DNA"/>
</dbReference>
<gene>
    <name evidence="3" type="ORF">IAD06_00330</name>
</gene>
<reference evidence="3" key="2">
    <citation type="journal article" date="2021" name="PeerJ">
        <title>Extensive microbial diversity within the chicken gut microbiome revealed by metagenomics and culture.</title>
        <authorList>
            <person name="Gilroy R."/>
            <person name="Ravi A."/>
            <person name="Getino M."/>
            <person name="Pursley I."/>
            <person name="Horton D.L."/>
            <person name="Alikhan N.F."/>
            <person name="Baker D."/>
            <person name="Gharbi K."/>
            <person name="Hall N."/>
            <person name="Watson M."/>
            <person name="Adriaenssens E.M."/>
            <person name="Foster-Nyarko E."/>
            <person name="Jarju S."/>
            <person name="Secka A."/>
            <person name="Antonio M."/>
            <person name="Oren A."/>
            <person name="Chaudhuri R.R."/>
            <person name="La Ragione R."/>
            <person name="Hildebrand F."/>
            <person name="Pallen M.J."/>
        </authorList>
    </citation>
    <scope>NUCLEOTIDE SEQUENCE</scope>
    <source>
        <strain evidence="3">21143</strain>
    </source>
</reference>